<organism evidence="2 3">
    <name type="scientific">Coccidioides posadasii RMSCC 3488</name>
    <dbReference type="NCBI Taxonomy" id="454284"/>
    <lineage>
        <taxon>Eukaryota</taxon>
        <taxon>Fungi</taxon>
        <taxon>Dikarya</taxon>
        <taxon>Ascomycota</taxon>
        <taxon>Pezizomycotina</taxon>
        <taxon>Eurotiomycetes</taxon>
        <taxon>Eurotiomycetidae</taxon>
        <taxon>Onygenales</taxon>
        <taxon>Onygenaceae</taxon>
        <taxon>Coccidioides</taxon>
    </lineage>
</organism>
<feature type="region of interest" description="Disordered" evidence="1">
    <location>
        <begin position="1"/>
        <end position="23"/>
    </location>
</feature>
<dbReference type="EMBL" id="DS268109">
    <property type="protein sequence ID" value="KMM64942.1"/>
    <property type="molecule type" value="Genomic_DNA"/>
</dbReference>
<evidence type="ECO:0000313" key="2">
    <source>
        <dbReference type="EMBL" id="KMM64942.1"/>
    </source>
</evidence>
<evidence type="ECO:0000256" key="1">
    <source>
        <dbReference type="SAM" id="MobiDB-lite"/>
    </source>
</evidence>
<sequence>MEICQEWDLGPAQDKSHGSNIRTDQSKGIYTDVASTSLRFYLEVK</sequence>
<gene>
    <name evidence="2" type="ORF">CPAG_01294</name>
</gene>
<proteinExistence type="predicted"/>
<evidence type="ECO:0000313" key="3">
    <source>
        <dbReference type="Proteomes" id="UP000054567"/>
    </source>
</evidence>
<name>A0A0J6I0Z0_COCPO</name>
<dbReference type="VEuPathDB" id="FungiDB:CPAG_01294"/>
<dbReference type="AlphaFoldDB" id="A0A0J6I0Z0"/>
<dbReference type="Proteomes" id="UP000054567">
    <property type="component" value="Unassembled WGS sequence"/>
</dbReference>
<protein>
    <submittedName>
        <fullName evidence="2">Uncharacterized protein</fullName>
    </submittedName>
</protein>
<reference evidence="2 3" key="1">
    <citation type="submission" date="2007-06" db="EMBL/GenBank/DDBJ databases">
        <title>The Genome Sequence of Coccidioides posadasii RMSCC_3488.</title>
        <authorList>
            <consortium name="Coccidioides Genome Resources Consortium"/>
            <consortium name="The Broad Institute Genome Sequencing Platform"/>
            <person name="Henn M.R."/>
            <person name="Sykes S."/>
            <person name="Young S."/>
            <person name="Jaffe D."/>
            <person name="Berlin A."/>
            <person name="Alvarez P."/>
            <person name="Butler J."/>
            <person name="Gnerre S."/>
            <person name="Grabherr M."/>
            <person name="Mauceli E."/>
            <person name="Brockman W."/>
            <person name="Kodira C."/>
            <person name="Alvarado L."/>
            <person name="Zeng Q."/>
            <person name="Crawford M."/>
            <person name="Antoine C."/>
            <person name="Devon K."/>
            <person name="Galgiani J."/>
            <person name="Orsborn K."/>
            <person name="Lewis M.L."/>
            <person name="Nusbaum C."/>
            <person name="Galagan J."/>
            <person name="Birren B."/>
        </authorList>
    </citation>
    <scope>NUCLEOTIDE SEQUENCE [LARGE SCALE GENOMIC DNA]</scope>
    <source>
        <strain evidence="2 3">RMSCC 3488</strain>
    </source>
</reference>
<accession>A0A0J6I0Z0</accession>
<reference evidence="3" key="3">
    <citation type="journal article" date="2010" name="Genome Res.">
        <title>Population genomic sequencing of Coccidioides fungi reveals recent hybridization and transposon control.</title>
        <authorList>
            <person name="Neafsey D.E."/>
            <person name="Barker B.M."/>
            <person name="Sharpton T.J."/>
            <person name="Stajich J.E."/>
            <person name="Park D.J."/>
            <person name="Whiston E."/>
            <person name="Hung C.-Y."/>
            <person name="McMahan C."/>
            <person name="White J."/>
            <person name="Sykes S."/>
            <person name="Heiman D."/>
            <person name="Young S."/>
            <person name="Zeng Q."/>
            <person name="Abouelleil A."/>
            <person name="Aftuck L."/>
            <person name="Bessette D."/>
            <person name="Brown A."/>
            <person name="FitzGerald M."/>
            <person name="Lui A."/>
            <person name="Macdonald J.P."/>
            <person name="Priest M."/>
            <person name="Orbach M.J."/>
            <person name="Galgiani J.N."/>
            <person name="Kirkland T.N."/>
            <person name="Cole G.T."/>
            <person name="Birren B.W."/>
            <person name="Henn M.R."/>
            <person name="Taylor J.W."/>
            <person name="Rounsley S.D."/>
        </authorList>
    </citation>
    <scope>NUCLEOTIDE SEQUENCE [LARGE SCALE GENOMIC DNA]</scope>
    <source>
        <strain evidence="3">RMSCC 3488</strain>
    </source>
</reference>
<reference evidence="3" key="2">
    <citation type="journal article" date="2009" name="Genome Res.">
        <title>Comparative genomic analyses of the human fungal pathogens Coccidioides and their relatives.</title>
        <authorList>
            <person name="Sharpton T.J."/>
            <person name="Stajich J.E."/>
            <person name="Rounsley S.D."/>
            <person name="Gardner M.J."/>
            <person name="Wortman J.R."/>
            <person name="Jordar V.S."/>
            <person name="Maiti R."/>
            <person name="Kodira C.D."/>
            <person name="Neafsey D.E."/>
            <person name="Zeng Q."/>
            <person name="Hung C.-Y."/>
            <person name="McMahan C."/>
            <person name="Muszewska A."/>
            <person name="Grynberg M."/>
            <person name="Mandel M.A."/>
            <person name="Kellner E.M."/>
            <person name="Barker B.M."/>
            <person name="Galgiani J.N."/>
            <person name="Orbach M.J."/>
            <person name="Kirkland T.N."/>
            <person name="Cole G.T."/>
            <person name="Henn M.R."/>
            <person name="Birren B.W."/>
            <person name="Taylor J.W."/>
        </authorList>
    </citation>
    <scope>NUCLEOTIDE SEQUENCE [LARGE SCALE GENOMIC DNA]</scope>
    <source>
        <strain evidence="3">RMSCC 3488</strain>
    </source>
</reference>